<dbReference type="EMBL" id="JAPWTJ010000009">
    <property type="protein sequence ID" value="KAJ8985758.1"/>
    <property type="molecule type" value="Genomic_DNA"/>
</dbReference>
<keyword evidence="3" id="KW-1185">Reference proteome</keyword>
<proteinExistence type="predicted"/>
<organism evidence="2 3">
    <name type="scientific">Molorchus minor</name>
    <dbReference type="NCBI Taxonomy" id="1323400"/>
    <lineage>
        <taxon>Eukaryota</taxon>
        <taxon>Metazoa</taxon>
        <taxon>Ecdysozoa</taxon>
        <taxon>Arthropoda</taxon>
        <taxon>Hexapoda</taxon>
        <taxon>Insecta</taxon>
        <taxon>Pterygota</taxon>
        <taxon>Neoptera</taxon>
        <taxon>Endopterygota</taxon>
        <taxon>Coleoptera</taxon>
        <taxon>Polyphaga</taxon>
        <taxon>Cucujiformia</taxon>
        <taxon>Chrysomeloidea</taxon>
        <taxon>Cerambycidae</taxon>
        <taxon>Lamiinae</taxon>
        <taxon>Monochamini</taxon>
        <taxon>Molorchus</taxon>
    </lineage>
</organism>
<evidence type="ECO:0000313" key="3">
    <source>
        <dbReference type="Proteomes" id="UP001162164"/>
    </source>
</evidence>
<keyword evidence="1" id="KW-1133">Transmembrane helix</keyword>
<reference evidence="2" key="1">
    <citation type="journal article" date="2023" name="Insect Mol. Biol.">
        <title>Genome sequencing provides insights into the evolution of gene families encoding plant cell wall-degrading enzymes in longhorned beetles.</title>
        <authorList>
            <person name="Shin N.R."/>
            <person name="Okamura Y."/>
            <person name="Kirsch R."/>
            <person name="Pauchet Y."/>
        </authorList>
    </citation>
    <scope>NUCLEOTIDE SEQUENCE</scope>
    <source>
        <strain evidence="2">MMC_N1</strain>
    </source>
</reference>
<feature type="transmembrane region" description="Helical" evidence="1">
    <location>
        <begin position="205"/>
        <end position="228"/>
    </location>
</feature>
<dbReference type="Proteomes" id="UP001162164">
    <property type="component" value="Unassembled WGS sequence"/>
</dbReference>
<gene>
    <name evidence="2" type="ORF">NQ317_014411</name>
</gene>
<sequence>MVKNSLFMGSFHEKRLVESLNSYRDVITISPDEEDFIKNLMAVKKKIDKDWLKKTWVGITEPNTVGAPVGYNLWVELREEIFGKYWFKVKNIEFLENEIRMKLDIIRPVKDEYSLNNASNESAENDQSIDVQALLKEVGRNVKQNLICFYKNILTFKNTKETVIFTSLLLATIVAGAFNMIQYGLEYLLRLIKELSGFIKAASPIIIAFINCIGRFGSGMFSMILGICKRNPVPQPVYNAYVNYDPYQNQFQDPRLRYNQHFARALPYYPKQRRSGVQITPLDN</sequence>
<protein>
    <submittedName>
        <fullName evidence="2">Uncharacterized protein</fullName>
    </submittedName>
</protein>
<keyword evidence="1" id="KW-0812">Transmembrane</keyword>
<evidence type="ECO:0000256" key="1">
    <source>
        <dbReference type="SAM" id="Phobius"/>
    </source>
</evidence>
<name>A0ABQ9K5B5_9CUCU</name>
<feature type="transmembrane region" description="Helical" evidence="1">
    <location>
        <begin position="163"/>
        <end position="185"/>
    </location>
</feature>
<keyword evidence="1" id="KW-0472">Membrane</keyword>
<comment type="caution">
    <text evidence="2">The sequence shown here is derived from an EMBL/GenBank/DDBJ whole genome shotgun (WGS) entry which is preliminary data.</text>
</comment>
<evidence type="ECO:0000313" key="2">
    <source>
        <dbReference type="EMBL" id="KAJ8985758.1"/>
    </source>
</evidence>
<accession>A0ABQ9K5B5</accession>